<accession>A0A3P3YP39</accession>
<organism evidence="1 2">
    <name type="scientific">Plasmodiophora brassicae</name>
    <name type="common">Clubroot disease agent</name>
    <dbReference type="NCBI Taxonomy" id="37360"/>
    <lineage>
        <taxon>Eukaryota</taxon>
        <taxon>Sar</taxon>
        <taxon>Rhizaria</taxon>
        <taxon>Endomyxa</taxon>
        <taxon>Phytomyxea</taxon>
        <taxon>Plasmodiophorida</taxon>
        <taxon>Plasmodiophoridae</taxon>
        <taxon>Plasmodiophora</taxon>
    </lineage>
</organism>
<evidence type="ECO:0000313" key="1">
    <source>
        <dbReference type="EMBL" id="SPR01991.1"/>
    </source>
</evidence>
<reference evidence="1 2" key="1">
    <citation type="submission" date="2018-03" db="EMBL/GenBank/DDBJ databases">
        <authorList>
            <person name="Fogelqvist J."/>
        </authorList>
    </citation>
    <scope>NUCLEOTIDE SEQUENCE [LARGE SCALE GENOMIC DNA]</scope>
</reference>
<geneLocation type="mitochondrion" evidence="1"/>
<gene>
    <name evidence="1" type="ORF">PLBR_LOCUS9206</name>
</gene>
<sequence length="295" mass="32826">MRTDCDADTPVNFEEMARHRAQRPRRNRPPLASAFTLTAAQKAVVARRVAEEIAKLELQVNEEDRRKVFGNRVLAENSEASYYVHYRGLKYFCALIGDYKSLILLGDCIPKYAPSMLARMIVRYMDWKTGEEGSALLDVNGASVVDVDGNAVVCDGQWKNPGTLVQFLAAVSNAHKAAGMDGVAYAEPCDQCVDLDGPWGTHWMRKTGSLLGTWGGASDIDLQHAFRHSSMAMTSQYKADSSALLEHAKNQPDDAMIRLAPRWRPIYVENLQINMNARQVDDDVVSLANGSYSFY</sequence>
<keyword evidence="1" id="KW-0496">Mitochondrion</keyword>
<dbReference type="Proteomes" id="UP000290189">
    <property type="component" value="Unassembled WGS sequence"/>
</dbReference>
<dbReference type="AlphaFoldDB" id="A0A3P3YP39"/>
<evidence type="ECO:0000313" key="2">
    <source>
        <dbReference type="Proteomes" id="UP000290189"/>
    </source>
</evidence>
<dbReference type="EMBL" id="OVEO01000020">
    <property type="protein sequence ID" value="SPR01991.1"/>
    <property type="molecule type" value="Genomic_DNA"/>
</dbReference>
<protein>
    <submittedName>
        <fullName evidence="1">Uncharacterized protein</fullName>
    </submittedName>
</protein>
<name>A0A3P3YP39_PLABS</name>
<proteinExistence type="predicted"/>